<protein>
    <submittedName>
        <fullName evidence="3">Transposase and inactivated derivatives</fullName>
    </submittedName>
</protein>
<dbReference type="EMBL" id="PDDX01000001">
    <property type="protein sequence ID" value="PHI28128.1"/>
    <property type="molecule type" value="Genomic_DNA"/>
</dbReference>
<dbReference type="GO" id="GO:0006313">
    <property type="term" value="P:DNA transposition"/>
    <property type="evidence" value="ECO:0007669"/>
    <property type="project" value="InterPro"/>
</dbReference>
<dbReference type="Proteomes" id="UP000224974">
    <property type="component" value="Unassembled WGS sequence"/>
</dbReference>
<keyword evidence="4" id="KW-1185">Reference proteome</keyword>
<reference evidence="3 5" key="3">
    <citation type="submission" date="2019-03" db="EMBL/GenBank/DDBJ databases">
        <authorList>
            <consortium name="Pathogen Informatics"/>
        </authorList>
    </citation>
    <scope>NUCLEOTIDE SEQUENCE [LARGE SCALE GENOMIC DNA]</scope>
    <source>
        <strain evidence="3 5">NCTC12282</strain>
    </source>
</reference>
<name>A0A2C6DCX5_9GAMM</name>
<dbReference type="PANTHER" id="PTHR47923:SF1">
    <property type="entry name" value="INSERTION ELEMENT IS1 1 PROTEIN INSA-RELATED"/>
    <property type="match status" value="1"/>
</dbReference>
<dbReference type="PANTHER" id="PTHR47923">
    <property type="entry name" value="INSERTION ELEMENT IS1 1 PROTEIN INSA-RELATED"/>
    <property type="match status" value="1"/>
</dbReference>
<sequence>MLMQTLFQPKVKCRYCHKTEYVKRHGKGRSGYQRYRCLECRKTFQDKYIYNVYTQSDGAEKGCL</sequence>
<evidence type="ECO:0000259" key="1">
    <source>
        <dbReference type="Pfam" id="PF03811"/>
    </source>
</evidence>
<organism evidence="2 4">
    <name type="scientific">Budvicia aquatica</name>
    <dbReference type="NCBI Taxonomy" id="82979"/>
    <lineage>
        <taxon>Bacteria</taxon>
        <taxon>Pseudomonadati</taxon>
        <taxon>Pseudomonadota</taxon>
        <taxon>Gammaproteobacteria</taxon>
        <taxon>Enterobacterales</taxon>
        <taxon>Budviciaceae</taxon>
        <taxon>Budvicia</taxon>
    </lineage>
</organism>
<evidence type="ECO:0000313" key="3">
    <source>
        <dbReference type="EMBL" id="VFS45923.1"/>
    </source>
</evidence>
<dbReference type="Pfam" id="PF03811">
    <property type="entry name" value="Zn_ribbon_InsA"/>
    <property type="match status" value="1"/>
</dbReference>
<accession>A0A2C6DCX5</accession>
<evidence type="ECO:0000313" key="5">
    <source>
        <dbReference type="Proteomes" id="UP000373449"/>
    </source>
</evidence>
<dbReference type="AlphaFoldDB" id="A0A2C6DCX5"/>
<proteinExistence type="predicted"/>
<dbReference type="Proteomes" id="UP000373449">
    <property type="component" value="Unassembled WGS sequence"/>
</dbReference>
<reference evidence="2" key="1">
    <citation type="submission" date="2017-09" db="EMBL/GenBank/DDBJ databases">
        <title>FDA dAtabase for Regulatory Grade micrObial Sequences (FDA-ARGOS): Supporting development and validation of Infectious Disease Dx tests.</title>
        <authorList>
            <person name="Minogue T."/>
            <person name="Wolcott M."/>
            <person name="Wasieloski L."/>
            <person name="Aguilar W."/>
            <person name="Moore D."/>
            <person name="Tallon L.J."/>
            <person name="Sadzewicz L."/>
            <person name="Ott S."/>
            <person name="Zhao X."/>
            <person name="Nagaraj S."/>
            <person name="Vavikolanu K."/>
            <person name="Aluvathingal J."/>
            <person name="Nadendla S."/>
            <person name="Sichtig H."/>
        </authorList>
    </citation>
    <scope>NUCLEOTIDE SEQUENCE</scope>
    <source>
        <strain evidence="2">FDAARGOS_387</strain>
    </source>
</reference>
<dbReference type="InterPro" id="IPR003220">
    <property type="entry name" value="InsA_N_dom_Znf"/>
</dbReference>
<evidence type="ECO:0000313" key="2">
    <source>
        <dbReference type="EMBL" id="PHI28128.1"/>
    </source>
</evidence>
<dbReference type="EMBL" id="CAADJA010000002">
    <property type="protein sequence ID" value="VFS45923.1"/>
    <property type="molecule type" value="Genomic_DNA"/>
</dbReference>
<dbReference type="RefSeq" id="WP_071605818.1">
    <property type="nucleotide sequence ID" value="NZ_CAADJA010000002.1"/>
</dbReference>
<gene>
    <name evidence="2" type="ORF">CRN84_01595</name>
    <name evidence="3" type="ORF">NCTC12282_00810</name>
</gene>
<dbReference type="OrthoDB" id="9783238at2"/>
<dbReference type="InterPro" id="IPR051252">
    <property type="entry name" value="IS1_transposase_InsA"/>
</dbReference>
<evidence type="ECO:0000313" key="4">
    <source>
        <dbReference type="Proteomes" id="UP000224974"/>
    </source>
</evidence>
<reference evidence="4" key="2">
    <citation type="submission" date="2017-09" db="EMBL/GenBank/DDBJ databases">
        <title>FDA dAtabase for Regulatory Grade micrObial Sequences (FDA-ARGOS): Supporting development and validation of Infectious Disease Dx tests.</title>
        <authorList>
            <person name="Minogue T."/>
            <person name="Wolcott M."/>
            <person name="Wasieloski L."/>
            <person name="Aguilar W."/>
            <person name="Moore D."/>
            <person name="Tallon L."/>
            <person name="Sadzewicz L."/>
            <person name="Ott S."/>
            <person name="Zhao X."/>
            <person name="Nagaraj S."/>
            <person name="Vavikolanu K."/>
            <person name="Aluvathingal J."/>
            <person name="Nadendla S."/>
            <person name="Sichtig H."/>
        </authorList>
    </citation>
    <scope>NUCLEOTIDE SEQUENCE [LARGE SCALE GENOMIC DNA]</scope>
    <source>
        <strain evidence="4">FDAARGOS_387</strain>
    </source>
</reference>
<feature type="domain" description="InsA N-terminal zinc ribbon" evidence="1">
    <location>
        <begin position="11"/>
        <end position="41"/>
    </location>
</feature>